<keyword evidence="1" id="KW-0472">Membrane</keyword>
<reference evidence="2" key="1">
    <citation type="journal article" date="2020" name="Stud. Mycol.">
        <title>101 Dothideomycetes genomes: a test case for predicting lifestyles and emergence of pathogens.</title>
        <authorList>
            <person name="Haridas S."/>
            <person name="Albert R."/>
            <person name="Binder M."/>
            <person name="Bloem J."/>
            <person name="Labutti K."/>
            <person name="Salamov A."/>
            <person name="Andreopoulos B."/>
            <person name="Baker S."/>
            <person name="Barry K."/>
            <person name="Bills G."/>
            <person name="Bluhm B."/>
            <person name="Cannon C."/>
            <person name="Castanera R."/>
            <person name="Culley D."/>
            <person name="Daum C."/>
            <person name="Ezra D."/>
            <person name="Gonzalez J."/>
            <person name="Henrissat B."/>
            <person name="Kuo A."/>
            <person name="Liang C."/>
            <person name="Lipzen A."/>
            <person name="Lutzoni F."/>
            <person name="Magnuson J."/>
            <person name="Mondo S."/>
            <person name="Nolan M."/>
            <person name="Ohm R."/>
            <person name="Pangilinan J."/>
            <person name="Park H.-J."/>
            <person name="Ramirez L."/>
            <person name="Alfaro M."/>
            <person name="Sun H."/>
            <person name="Tritt A."/>
            <person name="Yoshinaga Y."/>
            <person name="Zwiers L.-H."/>
            <person name="Turgeon B."/>
            <person name="Goodwin S."/>
            <person name="Spatafora J."/>
            <person name="Crous P."/>
            <person name="Grigoriev I."/>
        </authorList>
    </citation>
    <scope>NUCLEOTIDE SEQUENCE</scope>
    <source>
        <strain evidence="2">CBS 121410</strain>
    </source>
</reference>
<keyword evidence="3" id="KW-1185">Reference proteome</keyword>
<name>A0A9P4HPB6_9PEZI</name>
<dbReference type="Pfam" id="PF13826">
    <property type="entry name" value="Monooxy_af470-like"/>
    <property type="match status" value="1"/>
</dbReference>
<dbReference type="InterPro" id="IPR025444">
    <property type="entry name" value="Monooxy_af470"/>
</dbReference>
<keyword evidence="1" id="KW-0812">Transmembrane</keyword>
<evidence type="ECO:0000256" key="1">
    <source>
        <dbReference type="SAM" id="Phobius"/>
    </source>
</evidence>
<comment type="caution">
    <text evidence="2">The sequence shown here is derived from an EMBL/GenBank/DDBJ whole genome shotgun (WGS) entry which is preliminary data.</text>
</comment>
<dbReference type="AlphaFoldDB" id="A0A9P4HPB6"/>
<evidence type="ECO:0000313" key="2">
    <source>
        <dbReference type="EMBL" id="KAF2083498.1"/>
    </source>
</evidence>
<dbReference type="Proteomes" id="UP000799776">
    <property type="component" value="Unassembled WGS sequence"/>
</dbReference>
<feature type="transmembrane region" description="Helical" evidence="1">
    <location>
        <begin position="53"/>
        <end position="75"/>
    </location>
</feature>
<evidence type="ECO:0000313" key="3">
    <source>
        <dbReference type="Proteomes" id="UP000799776"/>
    </source>
</evidence>
<dbReference type="OrthoDB" id="3202396at2759"/>
<proteinExistence type="predicted"/>
<organism evidence="2 3">
    <name type="scientific">Saccharata proteae CBS 121410</name>
    <dbReference type="NCBI Taxonomy" id="1314787"/>
    <lineage>
        <taxon>Eukaryota</taxon>
        <taxon>Fungi</taxon>
        <taxon>Dikarya</taxon>
        <taxon>Ascomycota</taxon>
        <taxon>Pezizomycotina</taxon>
        <taxon>Dothideomycetes</taxon>
        <taxon>Dothideomycetes incertae sedis</taxon>
        <taxon>Botryosphaeriales</taxon>
        <taxon>Saccharataceae</taxon>
        <taxon>Saccharata</taxon>
    </lineage>
</organism>
<accession>A0A9P4HPB6</accession>
<sequence>MVDYTPLVKPALKKPLSVNNKKAWGVPVPLVALIKDQLTLSSWLAVGACLQTLLYSVIGRVSLVPAFILIFYRIVDAVLIAKAYKPDPDSDGIVMTKSSVHFPDAEGKYRGSPANREVVVFLIGAKNNHPLGLLAPGWKELGDRFDQMNKDIEERAEEYDLMPGSVTPYAVVGQRATGSETMTVMYFKNVEGLHKFAHDSMHRDAWNWWNKDIAKMPHISIWHEVFRSPVGHWEGVYVNSAPRGLGAATIPITLEKDSGDLKAGETAWFSGLVDSRRGPLRTSAGRMSASGSTANEHDKIADPYETYGSAAVAV</sequence>
<dbReference type="EMBL" id="ML978776">
    <property type="protein sequence ID" value="KAF2083498.1"/>
    <property type="molecule type" value="Genomic_DNA"/>
</dbReference>
<keyword evidence="1" id="KW-1133">Transmembrane helix</keyword>
<protein>
    <submittedName>
        <fullName evidence="2">Uncharacterized protein</fullName>
    </submittedName>
</protein>
<gene>
    <name evidence="2" type="ORF">K490DRAFT_69740</name>
</gene>